<keyword evidence="4" id="KW-0804">Transcription</keyword>
<evidence type="ECO:0000259" key="6">
    <source>
        <dbReference type="Pfam" id="PF08281"/>
    </source>
</evidence>
<evidence type="ECO:0000313" key="7">
    <source>
        <dbReference type="EMBL" id="MFC4769225.1"/>
    </source>
</evidence>
<dbReference type="SUPFAM" id="SSF88946">
    <property type="entry name" value="Sigma2 domain of RNA polymerase sigma factors"/>
    <property type="match status" value="1"/>
</dbReference>
<dbReference type="Gene3D" id="1.10.1740.10">
    <property type="match status" value="1"/>
</dbReference>
<sequence length="199" mass="23391">MFSGGKKRGWGFARKKEEMGNAKETPQDPSELFTSLYDQYFDKVNRYLRYRIGNLWDADDVTAVVFTKAYEACKRDGISEHFGPWIFRVAQNAYVDYLRKRGRSLTVDQELHAEISDDSWQTEEEVMIQENTRTLHEMLAQLPDEYRDVVSLKYIAELKISEIADVLDKTEGAVKTLLYRAIRKLRGIYEEAERRERDE</sequence>
<dbReference type="Pfam" id="PF08281">
    <property type="entry name" value="Sigma70_r4_2"/>
    <property type="match status" value="1"/>
</dbReference>
<dbReference type="PANTHER" id="PTHR43133:SF57">
    <property type="entry name" value="RNA POLYMERASE SIGMA-70 FACTOR"/>
    <property type="match status" value="1"/>
</dbReference>
<dbReference type="InterPro" id="IPR039425">
    <property type="entry name" value="RNA_pol_sigma-70-like"/>
</dbReference>
<dbReference type="InterPro" id="IPR013249">
    <property type="entry name" value="RNA_pol_sigma70_r4_t2"/>
</dbReference>
<dbReference type="Gene3D" id="1.10.10.10">
    <property type="entry name" value="Winged helix-like DNA-binding domain superfamily/Winged helix DNA-binding domain"/>
    <property type="match status" value="1"/>
</dbReference>
<dbReference type="InterPro" id="IPR014284">
    <property type="entry name" value="RNA_pol_sigma-70_dom"/>
</dbReference>
<evidence type="ECO:0000313" key="8">
    <source>
        <dbReference type="Proteomes" id="UP001596002"/>
    </source>
</evidence>
<name>A0ABV9Q4V6_9BACL</name>
<dbReference type="InterPro" id="IPR013324">
    <property type="entry name" value="RNA_pol_sigma_r3/r4-like"/>
</dbReference>
<feature type="domain" description="RNA polymerase sigma factor 70 region 4 type 2" evidence="6">
    <location>
        <begin position="134"/>
        <end position="185"/>
    </location>
</feature>
<evidence type="ECO:0000256" key="1">
    <source>
        <dbReference type="ARBA" id="ARBA00010641"/>
    </source>
</evidence>
<reference evidence="8" key="1">
    <citation type="journal article" date="2019" name="Int. J. Syst. Evol. Microbiol.">
        <title>The Global Catalogue of Microorganisms (GCM) 10K type strain sequencing project: providing services to taxonomists for standard genome sequencing and annotation.</title>
        <authorList>
            <consortium name="The Broad Institute Genomics Platform"/>
            <consortium name="The Broad Institute Genome Sequencing Center for Infectious Disease"/>
            <person name="Wu L."/>
            <person name="Ma J."/>
        </authorList>
    </citation>
    <scope>NUCLEOTIDE SEQUENCE [LARGE SCALE GENOMIC DNA]</scope>
    <source>
        <strain evidence="8">WYCCWR 12678</strain>
    </source>
</reference>
<comment type="similarity">
    <text evidence="1">Belongs to the sigma-70 factor family. ECF subfamily.</text>
</comment>
<protein>
    <submittedName>
        <fullName evidence="7">RNA polymerase sigma factor</fullName>
    </submittedName>
</protein>
<evidence type="ECO:0000256" key="2">
    <source>
        <dbReference type="ARBA" id="ARBA00023015"/>
    </source>
</evidence>
<evidence type="ECO:0000256" key="3">
    <source>
        <dbReference type="ARBA" id="ARBA00023082"/>
    </source>
</evidence>
<dbReference type="SUPFAM" id="SSF88659">
    <property type="entry name" value="Sigma3 and sigma4 domains of RNA polymerase sigma factors"/>
    <property type="match status" value="1"/>
</dbReference>
<dbReference type="Proteomes" id="UP001596002">
    <property type="component" value="Unassembled WGS sequence"/>
</dbReference>
<evidence type="ECO:0000256" key="4">
    <source>
        <dbReference type="ARBA" id="ARBA00023163"/>
    </source>
</evidence>
<keyword evidence="8" id="KW-1185">Reference proteome</keyword>
<keyword evidence="2" id="KW-0805">Transcription regulation</keyword>
<dbReference type="NCBIfam" id="TIGR02937">
    <property type="entry name" value="sigma70-ECF"/>
    <property type="match status" value="1"/>
</dbReference>
<dbReference type="InterPro" id="IPR013325">
    <property type="entry name" value="RNA_pol_sigma_r2"/>
</dbReference>
<comment type="caution">
    <text evidence="7">The sequence shown here is derived from an EMBL/GenBank/DDBJ whole genome shotgun (WGS) entry which is preliminary data.</text>
</comment>
<dbReference type="PANTHER" id="PTHR43133">
    <property type="entry name" value="RNA POLYMERASE ECF-TYPE SIGMA FACTO"/>
    <property type="match status" value="1"/>
</dbReference>
<dbReference type="RefSeq" id="WP_380027495.1">
    <property type="nucleotide sequence ID" value="NZ_JBHSHC010000119.1"/>
</dbReference>
<accession>A0ABV9Q4V6</accession>
<dbReference type="InterPro" id="IPR007627">
    <property type="entry name" value="RNA_pol_sigma70_r2"/>
</dbReference>
<dbReference type="EMBL" id="JBHSHC010000119">
    <property type="protein sequence ID" value="MFC4769225.1"/>
    <property type="molecule type" value="Genomic_DNA"/>
</dbReference>
<evidence type="ECO:0000259" key="5">
    <source>
        <dbReference type="Pfam" id="PF04542"/>
    </source>
</evidence>
<organism evidence="7 8">
    <name type="scientific">Effusibacillus consociatus</name>
    <dbReference type="NCBI Taxonomy" id="1117041"/>
    <lineage>
        <taxon>Bacteria</taxon>
        <taxon>Bacillati</taxon>
        <taxon>Bacillota</taxon>
        <taxon>Bacilli</taxon>
        <taxon>Bacillales</taxon>
        <taxon>Alicyclobacillaceae</taxon>
        <taxon>Effusibacillus</taxon>
    </lineage>
</organism>
<feature type="domain" description="RNA polymerase sigma-70 region 2" evidence="5">
    <location>
        <begin position="36"/>
        <end position="103"/>
    </location>
</feature>
<dbReference type="CDD" id="cd06171">
    <property type="entry name" value="Sigma70_r4"/>
    <property type="match status" value="1"/>
</dbReference>
<proteinExistence type="inferred from homology"/>
<dbReference type="Pfam" id="PF04542">
    <property type="entry name" value="Sigma70_r2"/>
    <property type="match status" value="1"/>
</dbReference>
<dbReference type="InterPro" id="IPR036388">
    <property type="entry name" value="WH-like_DNA-bd_sf"/>
</dbReference>
<keyword evidence="3" id="KW-0731">Sigma factor</keyword>
<gene>
    <name evidence="7" type="ORF">ACFO8Q_17995</name>
</gene>